<dbReference type="InterPro" id="IPR036900">
    <property type="entry name" value="A-D-PHexomutase_C_sf"/>
</dbReference>
<evidence type="ECO:0000256" key="1">
    <source>
        <dbReference type="ARBA" id="ARBA00010231"/>
    </source>
</evidence>
<comment type="caution">
    <text evidence="16">The sequence shown here is derived from an EMBL/GenBank/DDBJ whole genome shotgun (WGS) entry which is preliminary data.</text>
</comment>
<feature type="modified residue" description="Phosphoserine" evidence="9">
    <location>
        <position position="107"/>
    </location>
</feature>
<evidence type="ECO:0000313" key="17">
    <source>
        <dbReference type="Proteomes" id="UP000468687"/>
    </source>
</evidence>
<proteinExistence type="inferred from homology"/>
<feature type="binding site" description="via phosphate group" evidence="9">
    <location>
        <position position="107"/>
    </location>
    <ligand>
        <name>Mg(2+)</name>
        <dbReference type="ChEBI" id="CHEBI:18420"/>
    </ligand>
</feature>
<dbReference type="FunFam" id="3.40.120.10:FF:000002">
    <property type="entry name" value="Phosphoglucosamine mutase"/>
    <property type="match status" value="1"/>
</dbReference>
<dbReference type="GO" id="GO:0009252">
    <property type="term" value="P:peptidoglycan biosynthetic process"/>
    <property type="evidence" value="ECO:0007669"/>
    <property type="project" value="TreeGrafter"/>
</dbReference>
<evidence type="ECO:0000259" key="13">
    <source>
        <dbReference type="Pfam" id="PF02878"/>
    </source>
</evidence>
<dbReference type="InterPro" id="IPR005845">
    <property type="entry name" value="A-D-PHexomutase_a/b/a-II"/>
</dbReference>
<dbReference type="GO" id="GO:0005975">
    <property type="term" value="P:carbohydrate metabolic process"/>
    <property type="evidence" value="ECO:0007669"/>
    <property type="project" value="InterPro"/>
</dbReference>
<keyword evidence="5 9" id="KW-0413">Isomerase</keyword>
<evidence type="ECO:0000256" key="5">
    <source>
        <dbReference type="ARBA" id="ARBA00023235"/>
    </source>
</evidence>
<dbReference type="EC" id="5.4.2.10" evidence="7 9"/>
<feature type="domain" description="Alpha-D-phosphohexomutase C-terminal" evidence="12">
    <location>
        <begin position="377"/>
        <end position="442"/>
    </location>
</feature>
<keyword evidence="17" id="KW-1185">Reference proteome</keyword>
<organism evidence="16 17">
    <name type="scientific">Nocardioides zeae</name>
    <dbReference type="NCBI Taxonomy" id="1457234"/>
    <lineage>
        <taxon>Bacteria</taxon>
        <taxon>Bacillati</taxon>
        <taxon>Actinomycetota</taxon>
        <taxon>Actinomycetes</taxon>
        <taxon>Propionibacteriales</taxon>
        <taxon>Nocardioidaceae</taxon>
        <taxon>Nocardioides</taxon>
    </lineage>
</organism>
<dbReference type="HAMAP" id="MF_01554_B">
    <property type="entry name" value="GlmM_B"/>
    <property type="match status" value="1"/>
</dbReference>
<dbReference type="InterPro" id="IPR050060">
    <property type="entry name" value="Phosphoglucosamine_mutase"/>
</dbReference>
<comment type="similarity">
    <text evidence="1 9 10">Belongs to the phosphohexose mutase family.</text>
</comment>
<dbReference type="RefSeq" id="WP_163774150.1">
    <property type="nucleotide sequence ID" value="NZ_JAAGXA010000018.1"/>
</dbReference>
<evidence type="ECO:0000256" key="7">
    <source>
        <dbReference type="ARBA" id="ARBA00066330"/>
    </source>
</evidence>
<evidence type="ECO:0000259" key="12">
    <source>
        <dbReference type="Pfam" id="PF00408"/>
    </source>
</evidence>
<dbReference type="InterPro" id="IPR006352">
    <property type="entry name" value="GlmM_bact"/>
</dbReference>
<keyword evidence="3 9" id="KW-0479">Metal-binding</keyword>
<feature type="binding site" evidence="9">
    <location>
        <position position="248"/>
    </location>
    <ligand>
        <name>Mg(2+)</name>
        <dbReference type="ChEBI" id="CHEBI:18420"/>
    </ligand>
</feature>
<feature type="active site" description="Phosphoserine intermediate" evidence="9">
    <location>
        <position position="107"/>
    </location>
</feature>
<evidence type="ECO:0000256" key="11">
    <source>
        <dbReference type="RuleBase" id="RU004327"/>
    </source>
</evidence>
<accession>A0A6P0HP27</accession>
<keyword evidence="4 9" id="KW-0460">Magnesium</keyword>
<evidence type="ECO:0000256" key="10">
    <source>
        <dbReference type="RuleBase" id="RU004326"/>
    </source>
</evidence>
<dbReference type="PRINTS" id="PR00509">
    <property type="entry name" value="PGMPMM"/>
</dbReference>
<name>A0A6P0HP27_9ACTN</name>
<dbReference type="SUPFAM" id="SSF53738">
    <property type="entry name" value="Phosphoglucomutase, first 3 domains"/>
    <property type="match status" value="3"/>
</dbReference>
<dbReference type="GO" id="GO:0005829">
    <property type="term" value="C:cytosol"/>
    <property type="evidence" value="ECO:0007669"/>
    <property type="project" value="TreeGrafter"/>
</dbReference>
<comment type="cofactor">
    <cofactor evidence="9">
        <name>Mg(2+)</name>
        <dbReference type="ChEBI" id="CHEBI:18420"/>
    </cofactor>
    <text evidence="9">Binds 1 Mg(2+) ion per subunit.</text>
</comment>
<dbReference type="Pfam" id="PF02878">
    <property type="entry name" value="PGM_PMM_I"/>
    <property type="match status" value="1"/>
</dbReference>
<comment type="function">
    <text evidence="9 11">Catalyzes the conversion of glucosamine-6-phosphate to glucosamine-1-phosphate.</text>
</comment>
<protein>
    <recommendedName>
        <fullName evidence="8 9">Phosphoglucosamine mutase</fullName>
        <ecNumber evidence="7 9">5.4.2.10</ecNumber>
    </recommendedName>
</protein>
<feature type="domain" description="Alpha-D-phosphohexomutase alpha/beta/alpha" evidence="13">
    <location>
        <begin position="3"/>
        <end position="140"/>
    </location>
</feature>
<dbReference type="InterPro" id="IPR005846">
    <property type="entry name" value="A-D-PHexomutase_a/b/a-III"/>
</dbReference>
<dbReference type="AlphaFoldDB" id="A0A6P0HP27"/>
<dbReference type="InterPro" id="IPR005844">
    <property type="entry name" value="A-D-PHexomutase_a/b/a-I"/>
</dbReference>
<dbReference type="GO" id="GO:0000287">
    <property type="term" value="F:magnesium ion binding"/>
    <property type="evidence" value="ECO:0007669"/>
    <property type="project" value="UniProtKB-UniRule"/>
</dbReference>
<dbReference type="FunFam" id="3.30.310.50:FF:000001">
    <property type="entry name" value="Phosphoglucosamine mutase"/>
    <property type="match status" value="1"/>
</dbReference>
<evidence type="ECO:0000256" key="3">
    <source>
        <dbReference type="ARBA" id="ARBA00022723"/>
    </source>
</evidence>
<evidence type="ECO:0000256" key="9">
    <source>
        <dbReference type="HAMAP-Rule" id="MF_01554"/>
    </source>
</evidence>
<feature type="domain" description="Alpha-D-phosphohexomutase alpha/beta/alpha" evidence="14">
    <location>
        <begin position="162"/>
        <end position="257"/>
    </location>
</feature>
<keyword evidence="2 9" id="KW-0597">Phosphoprotein</keyword>
<dbReference type="InterPro" id="IPR016055">
    <property type="entry name" value="A-D-PHexomutase_a/b/a-I/II/III"/>
</dbReference>
<dbReference type="Pfam" id="PF02880">
    <property type="entry name" value="PGM_PMM_III"/>
    <property type="match status" value="1"/>
</dbReference>
<evidence type="ECO:0000256" key="4">
    <source>
        <dbReference type="ARBA" id="ARBA00022842"/>
    </source>
</evidence>
<dbReference type="GO" id="GO:0006048">
    <property type="term" value="P:UDP-N-acetylglucosamine biosynthetic process"/>
    <property type="evidence" value="ECO:0007669"/>
    <property type="project" value="TreeGrafter"/>
</dbReference>
<reference evidence="16 17" key="1">
    <citation type="journal article" date="2014" name="Int. J. Syst. Evol. Microbiol.">
        <title>Nocardioides zeae sp. nov., isolated from the stem of Zea mays.</title>
        <authorList>
            <person name="Glaeser S.P."/>
            <person name="McInroy J.A."/>
            <person name="Busse H.J."/>
            <person name="Kampfer P."/>
        </authorList>
    </citation>
    <scope>NUCLEOTIDE SEQUENCE [LARGE SCALE GENOMIC DNA]</scope>
    <source>
        <strain evidence="16 17">JCM 30728</strain>
    </source>
</reference>
<dbReference type="InterPro" id="IPR016066">
    <property type="entry name" value="A-D-PHexomutase_CS"/>
</dbReference>
<dbReference type="EMBL" id="JAAGXA010000018">
    <property type="protein sequence ID" value="NEN80356.1"/>
    <property type="molecule type" value="Genomic_DNA"/>
</dbReference>
<dbReference type="InterPro" id="IPR005843">
    <property type="entry name" value="A-D-PHexomutase_C"/>
</dbReference>
<dbReference type="GO" id="GO:0008966">
    <property type="term" value="F:phosphoglucosamine mutase activity"/>
    <property type="evidence" value="ECO:0007669"/>
    <property type="project" value="UniProtKB-UniRule"/>
</dbReference>
<gene>
    <name evidence="9" type="primary">glmM</name>
    <name evidence="16" type="ORF">G3T38_19040</name>
</gene>
<feature type="binding site" evidence="9">
    <location>
        <position position="246"/>
    </location>
    <ligand>
        <name>Mg(2+)</name>
        <dbReference type="ChEBI" id="CHEBI:18420"/>
    </ligand>
</feature>
<evidence type="ECO:0000256" key="8">
    <source>
        <dbReference type="ARBA" id="ARBA00068193"/>
    </source>
</evidence>
<evidence type="ECO:0000256" key="2">
    <source>
        <dbReference type="ARBA" id="ARBA00022553"/>
    </source>
</evidence>
<dbReference type="InterPro" id="IPR005841">
    <property type="entry name" value="Alpha-D-phosphohexomutase_SF"/>
</dbReference>
<dbReference type="PROSITE" id="PS00710">
    <property type="entry name" value="PGM_PMM"/>
    <property type="match status" value="1"/>
</dbReference>
<evidence type="ECO:0000256" key="6">
    <source>
        <dbReference type="ARBA" id="ARBA00050364"/>
    </source>
</evidence>
<comment type="PTM">
    <text evidence="9">Activated by phosphorylation.</text>
</comment>
<dbReference type="Proteomes" id="UP000468687">
    <property type="component" value="Unassembled WGS sequence"/>
</dbReference>
<dbReference type="GO" id="GO:0004615">
    <property type="term" value="F:phosphomannomutase activity"/>
    <property type="evidence" value="ECO:0007669"/>
    <property type="project" value="TreeGrafter"/>
</dbReference>
<dbReference type="FunFam" id="3.40.120.10:FF:000001">
    <property type="entry name" value="Phosphoglucosamine mutase"/>
    <property type="match status" value="1"/>
</dbReference>
<dbReference type="Gene3D" id="3.40.120.10">
    <property type="entry name" value="Alpha-D-Glucose-1,6-Bisphosphate, subunit A, domain 3"/>
    <property type="match status" value="3"/>
</dbReference>
<evidence type="ECO:0000259" key="15">
    <source>
        <dbReference type="Pfam" id="PF02880"/>
    </source>
</evidence>
<dbReference type="PANTHER" id="PTHR42946:SF1">
    <property type="entry name" value="PHOSPHOGLUCOMUTASE (ALPHA-D-GLUCOSE-1,6-BISPHOSPHATE-DEPENDENT)"/>
    <property type="match status" value="1"/>
</dbReference>
<sequence length="451" mass="46169">MTRLFGTDGVRGLANDVLTAELALDLSVAAAHVLAEAGALTHADGSRPLAVVGRDTRISGQFLEAAVVAGLASAGVDVLLLGVLPTPGVAYLTDVLDADLGVMLSASHNPMPDNGIKFLARGGVKLDDAIERAIEARLREPWQRPTGAGVGRVSTHVGGHEQYVAHLASTLTAPLAGLTLVLDCAEGAASEVGPAALRAAGAEVVAIHASPDGLNINDGCGSTHLGPLRAAVLAHGADAGFALDGDADRCLAVDARGEDVDGDQILAVLALAMHEAGELAGDTVVATVMSNLGFTRALAEHGIAVTATQVGDRYVLEEMNAAGRVLGGEQSGHVVMRRHATTGDGLLTALHLAQRMAVTGSSLADLAGVMTRMPQVLVNVRGVDKARTDDAELQAAVAAEQDRLGDSGRILLRPSGTEPVVRVMVEATTDVEAQEVADRLAAVVRDRLTLA</sequence>
<feature type="domain" description="Alpha-D-phosphohexomutase alpha/beta/alpha" evidence="15">
    <location>
        <begin position="261"/>
        <end position="371"/>
    </location>
</feature>
<dbReference type="NCBIfam" id="TIGR01455">
    <property type="entry name" value="glmM"/>
    <property type="match status" value="1"/>
</dbReference>
<dbReference type="SUPFAM" id="SSF55957">
    <property type="entry name" value="Phosphoglucomutase, C-terminal domain"/>
    <property type="match status" value="1"/>
</dbReference>
<dbReference type="Pfam" id="PF02879">
    <property type="entry name" value="PGM_PMM_II"/>
    <property type="match status" value="1"/>
</dbReference>
<evidence type="ECO:0000259" key="14">
    <source>
        <dbReference type="Pfam" id="PF02879"/>
    </source>
</evidence>
<evidence type="ECO:0000313" key="16">
    <source>
        <dbReference type="EMBL" id="NEN80356.1"/>
    </source>
</evidence>
<dbReference type="CDD" id="cd05802">
    <property type="entry name" value="GlmM"/>
    <property type="match status" value="1"/>
</dbReference>
<feature type="binding site" evidence="9">
    <location>
        <position position="244"/>
    </location>
    <ligand>
        <name>Mg(2+)</name>
        <dbReference type="ChEBI" id="CHEBI:18420"/>
    </ligand>
</feature>
<dbReference type="Gene3D" id="3.30.310.50">
    <property type="entry name" value="Alpha-D-phosphohexomutase, C-terminal domain"/>
    <property type="match status" value="1"/>
</dbReference>
<comment type="catalytic activity">
    <reaction evidence="6 9 11">
        <text>alpha-D-glucosamine 1-phosphate = D-glucosamine 6-phosphate</text>
        <dbReference type="Rhea" id="RHEA:23424"/>
        <dbReference type="ChEBI" id="CHEBI:58516"/>
        <dbReference type="ChEBI" id="CHEBI:58725"/>
        <dbReference type="EC" id="5.4.2.10"/>
    </reaction>
</comment>
<dbReference type="Pfam" id="PF00408">
    <property type="entry name" value="PGM_PMM_IV"/>
    <property type="match status" value="1"/>
</dbReference>
<dbReference type="PANTHER" id="PTHR42946">
    <property type="entry name" value="PHOSPHOHEXOSE MUTASE"/>
    <property type="match status" value="1"/>
</dbReference>